<reference evidence="4" key="2">
    <citation type="journal article" date="2016" name="Genome Biol. Evol.">
        <title>Blastocystis mitochondrial genomes appear to show multiple independent gains and losses of start and stop codons.</title>
        <authorList>
            <person name="Jacob A.S."/>
            <person name="Andersen L.O."/>
            <person name="Pavinski Bitar P."/>
            <person name="Richards V.P."/>
            <person name="Shah S."/>
            <person name="Stanhope M.J."/>
            <person name="Stensvold C.R."/>
            <person name="Clark C.G."/>
        </authorList>
    </citation>
    <scope>NUCLEOTIDE SEQUENCE</scope>
    <source>
        <strain evidence="4">NandII</strain>
    </source>
</reference>
<accession>B5SQ76</accession>
<organism evidence="4">
    <name type="scientific">Blastocystis sp. subtype 1 (strain ATCC 50177 / NandII)</name>
    <dbReference type="NCBI Taxonomy" id="478820"/>
    <lineage>
        <taxon>Eukaryota</taxon>
        <taxon>Sar</taxon>
        <taxon>Stramenopiles</taxon>
        <taxon>Bigyra</taxon>
        <taxon>Opalozoa</taxon>
        <taxon>Opalinata</taxon>
        <taxon>Blastocystidae</taxon>
        <taxon>Blastocystis</taxon>
    </lineage>
</organism>
<evidence type="ECO:0000256" key="3">
    <source>
        <dbReference type="ARBA" id="ARBA00023274"/>
    </source>
</evidence>
<keyword evidence="3" id="KW-0687">Ribonucleoprotein</keyword>
<protein>
    <submittedName>
        <fullName evidence="4">Ribosomal protein S3</fullName>
    </submittedName>
</protein>
<dbReference type="RefSeq" id="YP_002221386.1">
    <property type="nucleotide sequence ID" value="NC_011213.1"/>
</dbReference>
<dbReference type="InterPro" id="IPR036419">
    <property type="entry name" value="Ribosomal_S3_C_sf"/>
</dbReference>
<dbReference type="GO" id="GO:1990904">
    <property type="term" value="C:ribonucleoprotein complex"/>
    <property type="evidence" value="ECO:0007669"/>
    <property type="project" value="UniProtKB-KW"/>
</dbReference>
<evidence type="ECO:0000256" key="2">
    <source>
        <dbReference type="ARBA" id="ARBA00022980"/>
    </source>
</evidence>
<name>B5SQ76_BLAHN</name>
<keyword evidence="4" id="KW-0496">Mitochondrion</keyword>
<reference evidence="4" key="1">
    <citation type="journal article" date="2008" name="Curr. Biol.">
        <title>Organelles in Blastocystis that blur the distinction between mitochondria and hydrogenosomes.</title>
        <authorList>
            <person name="Stechmann A."/>
            <person name="Hamblin K."/>
            <person name="Perez-Brocal V."/>
            <person name="Gaston D."/>
            <person name="Richmond G.S."/>
            <person name="van der Giezen M."/>
            <person name="Clark C.G."/>
            <person name="Roger A.J."/>
        </authorList>
    </citation>
    <scope>NUCLEOTIDE SEQUENCE</scope>
    <source>
        <strain evidence="4">NandII</strain>
    </source>
</reference>
<evidence type="ECO:0000256" key="1">
    <source>
        <dbReference type="ARBA" id="ARBA00010761"/>
    </source>
</evidence>
<gene>
    <name evidence="4" type="primary">rps3</name>
</gene>
<dbReference type="SUPFAM" id="SSF54821">
    <property type="entry name" value="Ribosomal protein S3 C-terminal domain"/>
    <property type="match status" value="1"/>
</dbReference>
<dbReference type="Gene3D" id="3.30.1140.32">
    <property type="entry name" value="Ribosomal protein S3, C-terminal domain"/>
    <property type="match status" value="1"/>
</dbReference>
<geneLocation type="mitochondrion" evidence="4"/>
<comment type="similarity">
    <text evidence="1">Belongs to the universal ribosomal protein uS3 family.</text>
</comment>
<keyword evidence="2 4" id="KW-0689">Ribosomal protein</keyword>
<proteinExistence type="inferred from homology"/>
<sequence length="345" mass="42270">MSQKVSPILFNNTIYNNSKWYNKINNKFALNEDLQIREIINILFKNNVNYQYLFIDKIVIYKYYSKIKIYIYFFCNLNYLKKNLILRKKNYLNIIYIYYKYLEILNIKKIEIIKILSNLKYKYSNIYIYYKNINYKYNSLLKMNSIINSKKNIVLPNYKYNLYKLQYNNQNISYKTTNVNFNKLNFNNKNLKKKRKTFANKRFSKLNRYYSNLKYFKTIRFILYNICYNKSFLNKVSASNLINIIYYELDKLDNASKSYNFLFYNIFNLIRTQLLIYLKDNNCKIKGIRIQVKGRYFLTKRKRIFIFNLGNLNVNKINYNKDYYCLHLVKSTGTSSIKIWLSYKN</sequence>
<dbReference type="EMBL" id="EF494740">
    <property type="protein sequence ID" value="ACH86067.1"/>
    <property type="molecule type" value="Genomic_DNA"/>
</dbReference>
<evidence type="ECO:0000313" key="4">
    <source>
        <dbReference type="EMBL" id="ACH86067.1"/>
    </source>
</evidence>
<dbReference type="AlphaFoldDB" id="B5SQ76"/>
<dbReference type="GeneID" id="6879818"/>
<dbReference type="GO" id="GO:0005840">
    <property type="term" value="C:ribosome"/>
    <property type="evidence" value="ECO:0007669"/>
    <property type="project" value="UniProtKB-KW"/>
</dbReference>